<evidence type="ECO:0000256" key="1">
    <source>
        <dbReference type="SAM" id="MobiDB-lite"/>
    </source>
</evidence>
<feature type="compositionally biased region" description="Basic and acidic residues" evidence="1">
    <location>
        <begin position="585"/>
        <end position="628"/>
    </location>
</feature>
<dbReference type="Pfam" id="PF00498">
    <property type="entry name" value="FHA"/>
    <property type="match status" value="1"/>
</dbReference>
<feature type="compositionally biased region" description="Basic residues" evidence="1">
    <location>
        <begin position="629"/>
        <end position="640"/>
    </location>
</feature>
<dbReference type="Proteomes" id="UP000626109">
    <property type="component" value="Unassembled WGS sequence"/>
</dbReference>
<accession>A0A813LNT3</accession>
<sequence length="640" mass="68153">MQVLGPRAPEGSGGSGGSEGEGKDALPKLLFPGLLVRPSQSFEGASGGSCVSCPTVQLLRRSKMVSEERQELRCQVVICRQGEDAQNGKKFLLKPGDLIRLGKGVTNDIVLNYEGVSKHHAEIFLQEPQEPGQGLVELLSIRDQGSKNGSAIQRAHEEGAAPNPWDKVLHGTPQALQDGLHLLIPHKSRQGEKQMTTDDRMLTLFVSSVSVEVPVVQPPAVVKPVFGVQASAQVQAQAEKPPAAPAAPAPLQPHQQLLQLRLQQQALQQQLQKLQHIKSPQKPVQPAQPAQPQPVPVAPTASVSPTLGDAGNTAQAAMKDKAKKKKKKAVAPGEVAAAVLTQAVPAQEEEVWPPPLPRAETPGLVGLAAAQDGDASEGTLVPDDDALSDPEGQDLPPPPEATAVQVPHGSAAQGPGQRVLTSPRPERRRQAKPVEVVLSDEDKPKGAARLSEAPGQAARLSEANVAAVSAAAAGAAGMQEPTADLDHELRSISDISTPGVFPWQAAKKFGKKKGRAESEGNSEGRVVRKKRKVELAEAGAAQRKVKVKKPLLTAAADNGQRSSGAAPQAWDRESPSPQAGRHGTRRADMSPDRWDPSGDRRGRHQGIKEVKKSRKSSPERRVERGDKEKKHKEKDKKKRS</sequence>
<evidence type="ECO:0000313" key="3">
    <source>
        <dbReference type="EMBL" id="CAE8727935.1"/>
    </source>
</evidence>
<organism evidence="3 4">
    <name type="scientific">Polarella glacialis</name>
    <name type="common">Dinoflagellate</name>
    <dbReference type="NCBI Taxonomy" id="89957"/>
    <lineage>
        <taxon>Eukaryota</taxon>
        <taxon>Sar</taxon>
        <taxon>Alveolata</taxon>
        <taxon>Dinophyceae</taxon>
        <taxon>Suessiales</taxon>
        <taxon>Suessiaceae</taxon>
        <taxon>Polarella</taxon>
    </lineage>
</organism>
<protein>
    <recommendedName>
        <fullName evidence="2">FHA domain-containing protein</fullName>
    </recommendedName>
</protein>
<reference evidence="3" key="1">
    <citation type="submission" date="2021-02" db="EMBL/GenBank/DDBJ databases">
        <authorList>
            <person name="Dougan E. K."/>
            <person name="Rhodes N."/>
            <person name="Thang M."/>
            <person name="Chan C."/>
        </authorList>
    </citation>
    <scope>NUCLEOTIDE SEQUENCE</scope>
</reference>
<name>A0A813LNT3_POLGL</name>
<feature type="region of interest" description="Disordered" evidence="1">
    <location>
        <begin position="271"/>
        <end position="321"/>
    </location>
</feature>
<evidence type="ECO:0000259" key="2">
    <source>
        <dbReference type="PROSITE" id="PS50006"/>
    </source>
</evidence>
<dbReference type="AlphaFoldDB" id="A0A813LNT3"/>
<proteinExistence type="predicted"/>
<feature type="compositionally biased region" description="Low complexity" evidence="1">
    <location>
        <begin position="271"/>
        <end position="288"/>
    </location>
</feature>
<dbReference type="PROSITE" id="PS50006">
    <property type="entry name" value="FHA_DOMAIN"/>
    <property type="match status" value="1"/>
</dbReference>
<dbReference type="Gene3D" id="2.60.200.20">
    <property type="match status" value="1"/>
</dbReference>
<feature type="region of interest" description="Disordered" evidence="1">
    <location>
        <begin position="1"/>
        <end position="22"/>
    </location>
</feature>
<dbReference type="SUPFAM" id="SSF49879">
    <property type="entry name" value="SMAD/FHA domain"/>
    <property type="match status" value="1"/>
</dbReference>
<dbReference type="InterPro" id="IPR000253">
    <property type="entry name" value="FHA_dom"/>
</dbReference>
<feature type="compositionally biased region" description="Acidic residues" evidence="1">
    <location>
        <begin position="382"/>
        <end position="392"/>
    </location>
</feature>
<dbReference type="InterPro" id="IPR008984">
    <property type="entry name" value="SMAD_FHA_dom_sf"/>
</dbReference>
<gene>
    <name evidence="3" type="ORF">PGLA2088_LOCUS44960</name>
</gene>
<dbReference type="CDD" id="cd00060">
    <property type="entry name" value="FHA"/>
    <property type="match status" value="1"/>
</dbReference>
<comment type="caution">
    <text evidence="3">The sequence shown here is derived from an EMBL/GenBank/DDBJ whole genome shotgun (WGS) entry which is preliminary data.</text>
</comment>
<dbReference type="SMART" id="SM00240">
    <property type="entry name" value="FHA"/>
    <property type="match status" value="1"/>
</dbReference>
<feature type="region of interest" description="Disordered" evidence="1">
    <location>
        <begin position="373"/>
        <end position="456"/>
    </location>
</feature>
<dbReference type="EMBL" id="CAJNNW010035470">
    <property type="protein sequence ID" value="CAE8727935.1"/>
    <property type="molecule type" value="Genomic_DNA"/>
</dbReference>
<feature type="domain" description="FHA" evidence="2">
    <location>
        <begin position="99"/>
        <end position="157"/>
    </location>
</feature>
<evidence type="ECO:0000313" key="4">
    <source>
        <dbReference type="Proteomes" id="UP000626109"/>
    </source>
</evidence>
<feature type="region of interest" description="Disordered" evidence="1">
    <location>
        <begin position="506"/>
        <end position="640"/>
    </location>
</feature>